<accession>A0ABQ2P8X9</accession>
<dbReference type="Pfam" id="PF07715">
    <property type="entry name" value="Plug"/>
    <property type="match status" value="1"/>
</dbReference>
<proteinExistence type="inferred from homology"/>
<evidence type="ECO:0000313" key="18">
    <source>
        <dbReference type="Proteomes" id="UP000637267"/>
    </source>
</evidence>
<dbReference type="Proteomes" id="UP000637267">
    <property type="component" value="Unassembled WGS sequence"/>
</dbReference>
<dbReference type="InterPro" id="IPR039426">
    <property type="entry name" value="TonB-dep_rcpt-like"/>
</dbReference>
<dbReference type="Gene3D" id="2.40.170.20">
    <property type="entry name" value="TonB-dependent receptor, beta-barrel domain"/>
    <property type="match status" value="1"/>
</dbReference>
<dbReference type="PANTHER" id="PTHR30069">
    <property type="entry name" value="TONB-DEPENDENT OUTER MEMBRANE RECEPTOR"/>
    <property type="match status" value="1"/>
</dbReference>
<protein>
    <submittedName>
        <fullName evidence="17">TonB-dependent receptor</fullName>
    </submittedName>
</protein>
<dbReference type="PROSITE" id="PS52016">
    <property type="entry name" value="TONB_DEPENDENT_REC_3"/>
    <property type="match status" value="1"/>
</dbReference>
<dbReference type="Gene3D" id="2.170.130.10">
    <property type="entry name" value="TonB-dependent receptor, plug domain"/>
    <property type="match status" value="1"/>
</dbReference>
<evidence type="ECO:0000256" key="14">
    <source>
        <dbReference type="SAM" id="SignalP"/>
    </source>
</evidence>
<dbReference type="PANTHER" id="PTHR30069:SF53">
    <property type="entry name" value="COLICIN I RECEPTOR-RELATED"/>
    <property type="match status" value="1"/>
</dbReference>
<dbReference type="CDD" id="cd01347">
    <property type="entry name" value="ligand_gated_channel"/>
    <property type="match status" value="1"/>
</dbReference>
<evidence type="ECO:0000256" key="2">
    <source>
        <dbReference type="ARBA" id="ARBA00009810"/>
    </source>
</evidence>
<keyword evidence="11 12" id="KW-0998">Cell outer membrane</keyword>
<keyword evidence="7" id="KW-0406">Ion transport</keyword>
<dbReference type="Pfam" id="PF00593">
    <property type="entry name" value="TonB_dep_Rec_b-barrel"/>
    <property type="match status" value="1"/>
</dbReference>
<evidence type="ECO:0000256" key="5">
    <source>
        <dbReference type="ARBA" id="ARBA00022692"/>
    </source>
</evidence>
<evidence type="ECO:0000313" key="17">
    <source>
        <dbReference type="EMBL" id="GGP21077.1"/>
    </source>
</evidence>
<dbReference type="InterPro" id="IPR037066">
    <property type="entry name" value="Plug_dom_sf"/>
</dbReference>
<evidence type="ECO:0000256" key="13">
    <source>
        <dbReference type="RuleBase" id="RU003357"/>
    </source>
</evidence>
<evidence type="ECO:0000256" key="8">
    <source>
        <dbReference type="ARBA" id="ARBA00023077"/>
    </source>
</evidence>
<feature type="domain" description="TonB-dependent receptor plug" evidence="16">
    <location>
        <begin position="53"/>
        <end position="167"/>
    </location>
</feature>
<keyword evidence="9 12" id="KW-0472">Membrane</keyword>
<dbReference type="InterPro" id="IPR036942">
    <property type="entry name" value="Beta-barrel_TonB_sf"/>
</dbReference>
<keyword evidence="5 12" id="KW-0812">Transmembrane</keyword>
<evidence type="ECO:0000256" key="1">
    <source>
        <dbReference type="ARBA" id="ARBA00004571"/>
    </source>
</evidence>
<dbReference type="InterPro" id="IPR000531">
    <property type="entry name" value="Beta-barrel_TonB"/>
</dbReference>
<evidence type="ECO:0000256" key="12">
    <source>
        <dbReference type="PROSITE-ProRule" id="PRU01360"/>
    </source>
</evidence>
<keyword evidence="10 17" id="KW-0675">Receptor</keyword>
<comment type="caution">
    <text evidence="17">The sequence shown here is derived from an EMBL/GenBank/DDBJ whole genome shotgun (WGS) entry which is preliminary data.</text>
</comment>
<evidence type="ECO:0000256" key="10">
    <source>
        <dbReference type="ARBA" id="ARBA00023170"/>
    </source>
</evidence>
<dbReference type="InterPro" id="IPR012910">
    <property type="entry name" value="Plug_dom"/>
</dbReference>
<dbReference type="EMBL" id="BMLX01000002">
    <property type="protein sequence ID" value="GGP21077.1"/>
    <property type="molecule type" value="Genomic_DNA"/>
</dbReference>
<feature type="chain" id="PRO_5045512137" evidence="14">
    <location>
        <begin position="33"/>
        <end position="784"/>
    </location>
</feature>
<gene>
    <name evidence="17" type="ORF">GCM10010970_18580</name>
</gene>
<evidence type="ECO:0000259" key="15">
    <source>
        <dbReference type="Pfam" id="PF00593"/>
    </source>
</evidence>
<dbReference type="SUPFAM" id="SSF56935">
    <property type="entry name" value="Porins"/>
    <property type="match status" value="1"/>
</dbReference>
<comment type="similarity">
    <text evidence="2 12 13">Belongs to the TonB-dependent receptor family.</text>
</comment>
<dbReference type="RefSeq" id="WP_188704025.1">
    <property type="nucleotide sequence ID" value="NZ_BMLX01000002.1"/>
</dbReference>
<evidence type="ECO:0000256" key="4">
    <source>
        <dbReference type="ARBA" id="ARBA00022452"/>
    </source>
</evidence>
<sequence length="784" mass="84806">MFISQSIRAGASRHAPTLLALALSGLTLNARADEAATLNRVDVTGQQSWADQHQLPQTTASITRQDISTTINAMDTEDALKYMPSVLVRKRFIGDTQAPMATRTTGINASARSLIYADGILLSTLINNNNGNGSPQWFMVTPDQIDRIDVMYGPFAAQFPGNSWGAVTQITTRMPQKLEGSVDVSVSTQPFKLYGYSSKAPAEQYSANIGNRSGDWSWWLSASHLDSFSQPLSFATVSQSTTPASASLPVVSGAWADRNRTGGAIQVIGAGNLIHTLQDNASLKLAYDFSPDVRALYSLGYWQNSSKATAQSWLQTADGAPYYGASSGSVNLGGYAYSASTIAGQFSSNNIEQQHLMQGLTVGTRHPGVFDWQVALSQVRYLQDESRLSTGLYPAAQSGGAGRITDMQGTGWATADVQGTWRPDGPGGTHAFSTGVHLDQFKLSSPTWNTSNWVSGDNGTLYSNALGKTRTSALWAQDVWRLAPDLSATLGLRYEQWRAFDGYNYATTSKGNGVAINQPGVSDSGFSPKLSMTWAATEAWSVTGSFGKALRFPTVGELYQSVQTGTTYVQANPYLKPESVLSGELALVRDTGNGPLRLSVFDESVSDALISQTASIAGYATPVSFTQNVTRTRETGVELALDQHHVLVQPLSLSGSVTWVDSRIVADDSFVPTTPGSSAVGKQVPYIPTWRATLAGTWHFDERLAATLAGRYSARVYATVDNSDINPSAYQGFDEFLVLDARVSWQIDPHWQGAVGIDNLNNRKYFLYHPFPQRTFYAQLKYAL</sequence>
<keyword evidence="6 14" id="KW-0732">Signal</keyword>
<reference evidence="18" key="1">
    <citation type="journal article" date="2019" name="Int. J. Syst. Evol. Microbiol.">
        <title>The Global Catalogue of Microorganisms (GCM) 10K type strain sequencing project: providing services to taxonomists for standard genome sequencing and annotation.</title>
        <authorList>
            <consortium name="The Broad Institute Genomics Platform"/>
            <consortium name="The Broad Institute Genome Sequencing Center for Infectious Disease"/>
            <person name="Wu L."/>
            <person name="Ma J."/>
        </authorList>
    </citation>
    <scope>NUCLEOTIDE SEQUENCE [LARGE SCALE GENOMIC DNA]</scope>
    <source>
        <strain evidence="18">CGMCC 1.8859</strain>
    </source>
</reference>
<evidence type="ECO:0000256" key="9">
    <source>
        <dbReference type="ARBA" id="ARBA00023136"/>
    </source>
</evidence>
<comment type="subcellular location">
    <subcellularLocation>
        <location evidence="1 12">Cell outer membrane</location>
        <topology evidence="1 12">Multi-pass membrane protein</topology>
    </subcellularLocation>
</comment>
<evidence type="ECO:0000256" key="6">
    <source>
        <dbReference type="ARBA" id="ARBA00022729"/>
    </source>
</evidence>
<name>A0ABQ2P8X9_9NEIS</name>
<keyword evidence="4 12" id="KW-1134">Transmembrane beta strand</keyword>
<feature type="signal peptide" evidence="14">
    <location>
        <begin position="1"/>
        <end position="32"/>
    </location>
</feature>
<feature type="domain" description="TonB-dependent receptor-like beta-barrel" evidence="15">
    <location>
        <begin position="322"/>
        <end position="760"/>
    </location>
</feature>
<evidence type="ECO:0000256" key="7">
    <source>
        <dbReference type="ARBA" id="ARBA00023065"/>
    </source>
</evidence>
<evidence type="ECO:0000256" key="11">
    <source>
        <dbReference type="ARBA" id="ARBA00023237"/>
    </source>
</evidence>
<keyword evidence="8 13" id="KW-0798">TonB box</keyword>
<keyword evidence="3 12" id="KW-0813">Transport</keyword>
<evidence type="ECO:0000259" key="16">
    <source>
        <dbReference type="Pfam" id="PF07715"/>
    </source>
</evidence>
<organism evidence="17 18">
    <name type="scientific">Silvimonas iriomotensis</name>
    <dbReference type="NCBI Taxonomy" id="449662"/>
    <lineage>
        <taxon>Bacteria</taxon>
        <taxon>Pseudomonadati</taxon>
        <taxon>Pseudomonadota</taxon>
        <taxon>Betaproteobacteria</taxon>
        <taxon>Neisseriales</taxon>
        <taxon>Chitinibacteraceae</taxon>
        <taxon>Silvimonas</taxon>
    </lineage>
</organism>
<evidence type="ECO:0000256" key="3">
    <source>
        <dbReference type="ARBA" id="ARBA00022448"/>
    </source>
</evidence>
<keyword evidence="18" id="KW-1185">Reference proteome</keyword>